<reference evidence="1 2" key="1">
    <citation type="submission" date="2020-08" db="EMBL/GenBank/DDBJ databases">
        <title>Sequencing the genomes of 1000 actinobacteria strains.</title>
        <authorList>
            <person name="Klenk H.-P."/>
        </authorList>
    </citation>
    <scope>NUCLEOTIDE SEQUENCE [LARGE SCALE GENOMIC DNA]</scope>
    <source>
        <strain evidence="1 2">DSM 45584</strain>
    </source>
</reference>
<keyword evidence="1" id="KW-0808">Transferase</keyword>
<dbReference type="AlphaFoldDB" id="A0A840QJ14"/>
<keyword evidence="1" id="KW-0489">Methyltransferase</keyword>
<dbReference type="SUPFAM" id="SSF53335">
    <property type="entry name" value="S-adenosyl-L-methionine-dependent methyltransferases"/>
    <property type="match status" value="1"/>
</dbReference>
<dbReference type="InterPro" id="IPR029063">
    <property type="entry name" value="SAM-dependent_MTases_sf"/>
</dbReference>
<proteinExistence type="predicted"/>
<accession>A0A840QJ14</accession>
<comment type="caution">
    <text evidence="1">The sequence shown here is derived from an EMBL/GenBank/DDBJ whole genome shotgun (WGS) entry which is preliminary data.</text>
</comment>
<protein>
    <submittedName>
        <fullName evidence="1">Ubiquinone/menaquinone biosynthesis C-methylase UbiE</fullName>
    </submittedName>
</protein>
<dbReference type="CDD" id="cd02440">
    <property type="entry name" value="AdoMet_MTases"/>
    <property type="match status" value="1"/>
</dbReference>
<organism evidence="1 2">
    <name type="scientific">Saccharopolyspora phatthalungensis</name>
    <dbReference type="NCBI Taxonomy" id="664693"/>
    <lineage>
        <taxon>Bacteria</taxon>
        <taxon>Bacillati</taxon>
        <taxon>Actinomycetota</taxon>
        <taxon>Actinomycetes</taxon>
        <taxon>Pseudonocardiales</taxon>
        <taxon>Pseudonocardiaceae</taxon>
        <taxon>Saccharopolyspora</taxon>
    </lineage>
</organism>
<sequence>MKLDRTGLRRDAVPAAFDTGAAAYDRLVAVNPGYHDHLRISARRMRLPDEGAGLRLLDAGCGTGASTAALLAVAGRAEIVAVDASEGMLQQARRKPWPSSVRFVHARIEDLSESGVRGPFDGIFAAYLVRNLAQLDTQLRAFRRLLRPGGTLAVHEYSVRDSLRARAVWHAVCWSVIIPAGLVTTGRTALFRHLWRSVRAFDGVARFRRRLTDCGYTAVHDETMTGWQRGVVHTFLASAPAEGCGEEPRHAW</sequence>
<name>A0A840QJ14_9PSEU</name>
<dbReference type="PANTHER" id="PTHR43861">
    <property type="entry name" value="TRANS-ACONITATE 2-METHYLTRANSFERASE-RELATED"/>
    <property type="match status" value="1"/>
</dbReference>
<dbReference type="EMBL" id="JACHIW010000002">
    <property type="protein sequence ID" value="MBB5158829.1"/>
    <property type="molecule type" value="Genomic_DNA"/>
</dbReference>
<dbReference type="Proteomes" id="UP000584374">
    <property type="component" value="Unassembled WGS sequence"/>
</dbReference>
<dbReference type="GO" id="GO:0032259">
    <property type="term" value="P:methylation"/>
    <property type="evidence" value="ECO:0007669"/>
    <property type="project" value="UniProtKB-KW"/>
</dbReference>
<dbReference type="Gene3D" id="3.40.50.150">
    <property type="entry name" value="Vaccinia Virus protein VP39"/>
    <property type="match status" value="1"/>
</dbReference>
<keyword evidence="1" id="KW-0830">Ubiquinone</keyword>
<dbReference type="Pfam" id="PF01209">
    <property type="entry name" value="Ubie_methyltran"/>
    <property type="match status" value="1"/>
</dbReference>
<evidence type="ECO:0000313" key="2">
    <source>
        <dbReference type="Proteomes" id="UP000584374"/>
    </source>
</evidence>
<dbReference type="RefSeq" id="WP_184730837.1">
    <property type="nucleotide sequence ID" value="NZ_JACHIW010000002.1"/>
</dbReference>
<evidence type="ECO:0000313" key="1">
    <source>
        <dbReference type="EMBL" id="MBB5158829.1"/>
    </source>
</evidence>
<keyword evidence="2" id="KW-1185">Reference proteome</keyword>
<gene>
    <name evidence="1" type="ORF">BJ970_006428</name>
</gene>
<dbReference type="GO" id="GO:0008168">
    <property type="term" value="F:methyltransferase activity"/>
    <property type="evidence" value="ECO:0007669"/>
    <property type="project" value="UniProtKB-KW"/>
</dbReference>
<dbReference type="PANTHER" id="PTHR43861:SF1">
    <property type="entry name" value="TRANS-ACONITATE 2-METHYLTRANSFERASE"/>
    <property type="match status" value="1"/>
</dbReference>